<protein>
    <submittedName>
        <fullName evidence="1">7532_t:CDS:1</fullName>
    </submittedName>
</protein>
<keyword evidence="2" id="KW-1185">Reference proteome</keyword>
<accession>A0A9N9NWC5</accession>
<feature type="non-terminal residue" evidence="1">
    <location>
        <position position="214"/>
    </location>
</feature>
<dbReference type="Proteomes" id="UP000789405">
    <property type="component" value="Unassembled WGS sequence"/>
</dbReference>
<feature type="non-terminal residue" evidence="1">
    <location>
        <position position="1"/>
    </location>
</feature>
<organism evidence="1 2">
    <name type="scientific">Dentiscutata erythropus</name>
    <dbReference type="NCBI Taxonomy" id="1348616"/>
    <lineage>
        <taxon>Eukaryota</taxon>
        <taxon>Fungi</taxon>
        <taxon>Fungi incertae sedis</taxon>
        <taxon>Mucoromycota</taxon>
        <taxon>Glomeromycotina</taxon>
        <taxon>Glomeromycetes</taxon>
        <taxon>Diversisporales</taxon>
        <taxon>Gigasporaceae</taxon>
        <taxon>Dentiscutata</taxon>
    </lineage>
</organism>
<evidence type="ECO:0000313" key="2">
    <source>
        <dbReference type="Proteomes" id="UP000789405"/>
    </source>
</evidence>
<reference evidence="1" key="1">
    <citation type="submission" date="2021-06" db="EMBL/GenBank/DDBJ databases">
        <authorList>
            <person name="Kallberg Y."/>
            <person name="Tangrot J."/>
            <person name="Rosling A."/>
        </authorList>
    </citation>
    <scope>NUCLEOTIDE SEQUENCE</scope>
    <source>
        <strain evidence="1">MA453B</strain>
    </source>
</reference>
<dbReference type="AlphaFoldDB" id="A0A9N9NWC5"/>
<name>A0A9N9NWC5_9GLOM</name>
<sequence>AFHKKIVAVSVYTSLSIPESRSIYDKLNNKNIEGYVWVNIVAIPGLGDRRKKTIKKLKKIHSFLCSNWFTAILLSKDVLGSFFLFRISSPSYSSPSFLKIDKVHFEPVGSEPNSIRYCKKTYNKCSIHNQKEVEHNIERFSEYEFIKNTISTSNKKRLTNCQCGYEDLNDFSECKWCTLECCSQQNKKVQNKREKNQSQDQLLKDAQECMDDIL</sequence>
<gene>
    <name evidence="1" type="ORF">DERYTH_LOCUS18602</name>
</gene>
<proteinExistence type="predicted"/>
<evidence type="ECO:0000313" key="1">
    <source>
        <dbReference type="EMBL" id="CAG8770045.1"/>
    </source>
</evidence>
<dbReference type="EMBL" id="CAJVPY010019069">
    <property type="protein sequence ID" value="CAG8770045.1"/>
    <property type="molecule type" value="Genomic_DNA"/>
</dbReference>
<comment type="caution">
    <text evidence="1">The sequence shown here is derived from an EMBL/GenBank/DDBJ whole genome shotgun (WGS) entry which is preliminary data.</text>
</comment>